<feature type="coiled-coil region" evidence="5">
    <location>
        <begin position="288"/>
        <end position="315"/>
    </location>
</feature>
<keyword evidence="5" id="KW-0175">Coiled coil</keyword>
<dbReference type="OrthoDB" id="9775207at2"/>
<protein>
    <submittedName>
        <fullName evidence="8">Mechanosensitive ion channel family protein</fullName>
    </submittedName>
</protein>
<gene>
    <name evidence="8" type="ORF">FRD01_21640</name>
</gene>
<keyword evidence="4 6" id="KW-0472">Membrane</keyword>
<evidence type="ECO:0000256" key="2">
    <source>
        <dbReference type="ARBA" id="ARBA00022692"/>
    </source>
</evidence>
<dbReference type="AlphaFoldDB" id="A0A5B8Y1G6"/>
<keyword evidence="3 6" id="KW-1133">Transmembrane helix</keyword>
<proteinExistence type="predicted"/>
<accession>A0A5B8Y1G6</accession>
<dbReference type="InterPro" id="IPR010920">
    <property type="entry name" value="LSM_dom_sf"/>
</dbReference>
<evidence type="ECO:0000313" key="9">
    <source>
        <dbReference type="Proteomes" id="UP000321595"/>
    </source>
</evidence>
<evidence type="ECO:0000256" key="3">
    <source>
        <dbReference type="ARBA" id="ARBA00022989"/>
    </source>
</evidence>
<dbReference type="SUPFAM" id="SSF50182">
    <property type="entry name" value="Sm-like ribonucleoproteins"/>
    <property type="match status" value="1"/>
</dbReference>
<keyword evidence="2 6" id="KW-0812">Transmembrane</keyword>
<reference evidence="8 9" key="1">
    <citation type="submission" date="2019-08" db="EMBL/GenBank/DDBJ databases">
        <authorList>
            <person name="Liang Q."/>
        </authorList>
    </citation>
    <scope>NUCLEOTIDE SEQUENCE [LARGE SCALE GENOMIC DNA]</scope>
    <source>
        <strain evidence="8 9">V1718</strain>
    </source>
</reference>
<evidence type="ECO:0000313" key="8">
    <source>
        <dbReference type="EMBL" id="QED29786.1"/>
    </source>
</evidence>
<feature type="transmembrane region" description="Helical" evidence="6">
    <location>
        <begin position="139"/>
        <end position="160"/>
    </location>
</feature>
<feature type="transmembrane region" description="Helical" evidence="6">
    <location>
        <begin position="166"/>
        <end position="183"/>
    </location>
</feature>
<name>A0A5B8Y1G6_9DELT</name>
<evidence type="ECO:0000256" key="4">
    <source>
        <dbReference type="ARBA" id="ARBA00023136"/>
    </source>
</evidence>
<dbReference type="EMBL" id="CP042467">
    <property type="protein sequence ID" value="QED29786.1"/>
    <property type="molecule type" value="Genomic_DNA"/>
</dbReference>
<dbReference type="InterPro" id="IPR006685">
    <property type="entry name" value="MscS_channel_2nd"/>
</dbReference>
<dbReference type="KEGG" id="bbae:FRD01_21640"/>
<feature type="transmembrane region" description="Helical" evidence="6">
    <location>
        <begin position="23"/>
        <end position="45"/>
    </location>
</feature>
<dbReference type="Gene3D" id="2.30.30.60">
    <property type="match status" value="1"/>
</dbReference>
<dbReference type="InterPro" id="IPR030192">
    <property type="entry name" value="YbdG"/>
</dbReference>
<dbReference type="Proteomes" id="UP000321595">
    <property type="component" value="Chromosome"/>
</dbReference>
<sequence>MNPTEIEWLKSFEIDWALFFESAAWIAGVLVIAAIAHLIASRLILRGISKLVKRSSIWWDDVIAEEKVFERLAPIAPALVIRWGMVFVPNLGEDIVDLVQRVVVATIVMVVARAASAFLGAVNAIYAKYEVARGRPIKSYIQVVQIAVYLFALIYAVAALMNESPWYFLTGLGAMTAVLLVIFRDTLLSLVAGVQLTNNDLIRVGDWIEMPNFGADGDVVDIALNVVKVKNWDGTITVIPTHKFLEHSFKNWRNVFEAGGRRIKRSLLIDMNTIRFLSEDEIEKFSKIQVLHEYIERKKEELKEHNAKLPEGAQELMVNKRWLTNVGTLRAYLVAYLRTNPQIHEEFSFLVRQLQPTESGLPIEIYVFSKDTRWAHYEAIQADIFDHLMAVLPEFGLRAFQAPAGRDFEALNRSILADHTSKQLPD</sequence>
<evidence type="ECO:0000256" key="6">
    <source>
        <dbReference type="SAM" id="Phobius"/>
    </source>
</evidence>
<evidence type="ECO:0000259" key="7">
    <source>
        <dbReference type="Pfam" id="PF00924"/>
    </source>
</evidence>
<organism evidence="8 9">
    <name type="scientific">Microvenator marinus</name>
    <dbReference type="NCBI Taxonomy" id="2600177"/>
    <lineage>
        <taxon>Bacteria</taxon>
        <taxon>Deltaproteobacteria</taxon>
        <taxon>Bradymonadales</taxon>
        <taxon>Microvenatoraceae</taxon>
        <taxon>Microvenator</taxon>
    </lineage>
</organism>
<dbReference type="InterPro" id="IPR023408">
    <property type="entry name" value="MscS_beta-dom_sf"/>
</dbReference>
<feature type="domain" description="Mechanosensitive ion channel MscS" evidence="7">
    <location>
        <begin position="185"/>
        <end position="253"/>
    </location>
</feature>
<comment type="subcellular location">
    <subcellularLocation>
        <location evidence="1">Membrane</location>
    </subcellularLocation>
</comment>
<dbReference type="GO" id="GO:0005886">
    <property type="term" value="C:plasma membrane"/>
    <property type="evidence" value="ECO:0007669"/>
    <property type="project" value="TreeGrafter"/>
</dbReference>
<dbReference type="GO" id="GO:0008381">
    <property type="term" value="F:mechanosensitive monoatomic ion channel activity"/>
    <property type="evidence" value="ECO:0007669"/>
    <property type="project" value="InterPro"/>
</dbReference>
<keyword evidence="9" id="KW-1185">Reference proteome</keyword>
<evidence type="ECO:0000256" key="5">
    <source>
        <dbReference type="SAM" id="Coils"/>
    </source>
</evidence>
<evidence type="ECO:0000256" key="1">
    <source>
        <dbReference type="ARBA" id="ARBA00004370"/>
    </source>
</evidence>
<dbReference type="GO" id="GO:0071470">
    <property type="term" value="P:cellular response to osmotic stress"/>
    <property type="evidence" value="ECO:0007669"/>
    <property type="project" value="InterPro"/>
</dbReference>
<dbReference type="RefSeq" id="WP_146963019.1">
    <property type="nucleotide sequence ID" value="NZ_CP042467.1"/>
</dbReference>
<dbReference type="Pfam" id="PF00924">
    <property type="entry name" value="MS_channel_2nd"/>
    <property type="match status" value="1"/>
</dbReference>
<dbReference type="PANTHER" id="PTHR30414:SF0">
    <property type="entry name" value="MINICONDUCTANCE MECHANOSENSITIVE CHANNEL YBDG"/>
    <property type="match status" value="1"/>
</dbReference>
<dbReference type="PANTHER" id="PTHR30414">
    <property type="entry name" value="MINICONDUCTANCE MECHANOSENSITIVE CHANNEL YBDG"/>
    <property type="match status" value="1"/>
</dbReference>
<feature type="transmembrane region" description="Helical" evidence="6">
    <location>
        <begin position="103"/>
        <end position="127"/>
    </location>
</feature>